<sequence length="392" mass="43859">MSCLLLFSHHQAKHLRPETGHPTHRDLTTHTGRSVLVVAVVMYDSPDRAGDHHHPHHLRGGREDNRGSPWANQQLPPRDPMGRDRDRSPPRASPAPRQDQAPRAPTPPTLPSPPEEKEEEEEEEEEGETVTIDDLVSIPGRFMRPPKIAIILRGPPGAGKTTVARMIKVRGVAGSLRGLRADREVENGGSPPRILCLDDYFMVETEKMTNDPETGRRVKTKIMEYEYEPELEESYRASLIKSFKRHVSEGFFPFIVVDCVNDRISHFSEIASYAKKHGFEVYIGELEVDQSVCLRSNTHNHPKEHIARIINGWERTPQSLTRVDLTPLAQDAAIEEMPQETGLCCEAAFVALAGLEWWHCKHGQDCASAGHSFGPVECVSSHSCCLLCCDSS</sequence>
<keyword evidence="2" id="KW-0488">Methylation</keyword>
<keyword evidence="5" id="KW-0832">Ubl conjugation</keyword>
<keyword evidence="15" id="KW-1185">Reference proteome</keyword>
<name>A0A5B7D542_PORTR</name>
<feature type="compositionally biased region" description="Acidic residues" evidence="13">
    <location>
        <begin position="116"/>
        <end position="128"/>
    </location>
</feature>
<evidence type="ECO:0000256" key="10">
    <source>
        <dbReference type="ARBA" id="ARBA00065932"/>
    </source>
</evidence>
<evidence type="ECO:0000256" key="2">
    <source>
        <dbReference type="ARBA" id="ARBA00022481"/>
    </source>
</evidence>
<evidence type="ECO:0000256" key="4">
    <source>
        <dbReference type="ARBA" id="ARBA00022499"/>
    </source>
</evidence>
<evidence type="ECO:0000256" key="7">
    <source>
        <dbReference type="ARBA" id="ARBA00023163"/>
    </source>
</evidence>
<evidence type="ECO:0000256" key="1">
    <source>
        <dbReference type="ARBA" id="ARBA00004324"/>
    </source>
</evidence>
<keyword evidence="8" id="KW-0539">Nucleus</keyword>
<evidence type="ECO:0000256" key="8">
    <source>
        <dbReference type="ARBA" id="ARBA00023242"/>
    </source>
</evidence>
<dbReference type="EMBL" id="VSRR010000470">
    <property type="protein sequence ID" value="MPC16006.1"/>
    <property type="molecule type" value="Genomic_DNA"/>
</dbReference>
<feature type="compositionally biased region" description="Pro residues" evidence="13">
    <location>
        <begin position="104"/>
        <end position="113"/>
    </location>
</feature>
<keyword evidence="4" id="KW-1017">Isopeptide bond</keyword>
<dbReference type="InterPro" id="IPR027417">
    <property type="entry name" value="P-loop_NTPase"/>
</dbReference>
<dbReference type="Gene3D" id="3.40.50.300">
    <property type="entry name" value="P-loop containing nucleotide triphosphate hydrolases"/>
    <property type="match status" value="1"/>
</dbReference>
<dbReference type="PANTHER" id="PTHR13413">
    <property type="entry name" value="YLP MOTIF CONTAINING PROTEIN NUCLEAR PROTEIN ZAP"/>
    <property type="match status" value="1"/>
</dbReference>
<evidence type="ECO:0000313" key="15">
    <source>
        <dbReference type="Proteomes" id="UP000324222"/>
    </source>
</evidence>
<evidence type="ECO:0000313" key="14">
    <source>
        <dbReference type="EMBL" id="MPC16006.1"/>
    </source>
</evidence>
<dbReference type="InterPro" id="IPR026314">
    <property type="entry name" value="YLP_motif_con_p1"/>
</dbReference>
<dbReference type="OrthoDB" id="513595at2759"/>
<evidence type="ECO:0000256" key="12">
    <source>
        <dbReference type="ARBA" id="ARBA00083294"/>
    </source>
</evidence>
<reference evidence="14 15" key="1">
    <citation type="submission" date="2019-05" db="EMBL/GenBank/DDBJ databases">
        <title>Another draft genome of Portunus trituberculatus and its Hox gene families provides insights of decapod evolution.</title>
        <authorList>
            <person name="Jeong J.-H."/>
            <person name="Song I."/>
            <person name="Kim S."/>
            <person name="Choi T."/>
            <person name="Kim D."/>
            <person name="Ryu S."/>
            <person name="Kim W."/>
        </authorList>
    </citation>
    <scope>NUCLEOTIDE SEQUENCE [LARGE SCALE GENOMIC DNA]</scope>
    <source>
        <tissue evidence="14">Muscle</tissue>
    </source>
</reference>
<dbReference type="AlphaFoldDB" id="A0A5B7D542"/>
<gene>
    <name evidence="14" type="primary">Ylpm1</name>
    <name evidence="14" type="ORF">E2C01_008814</name>
</gene>
<dbReference type="Proteomes" id="UP000324222">
    <property type="component" value="Unassembled WGS sequence"/>
</dbReference>
<comment type="function">
    <text evidence="9">Plays a role in the reduction of telomerase activity during differentiation of embryonic stem cells by binding to the core promoter of TERT and controlling its down-regulation.</text>
</comment>
<evidence type="ECO:0000256" key="5">
    <source>
        <dbReference type="ARBA" id="ARBA00022843"/>
    </source>
</evidence>
<dbReference type="Pfam" id="PF13671">
    <property type="entry name" value="AAA_33"/>
    <property type="match status" value="1"/>
</dbReference>
<evidence type="ECO:0000256" key="11">
    <source>
        <dbReference type="ARBA" id="ARBA00068971"/>
    </source>
</evidence>
<proteinExistence type="predicted"/>
<comment type="subcellular location">
    <subcellularLocation>
        <location evidence="1">Nucleus speckle</location>
    </subcellularLocation>
</comment>
<organism evidence="14 15">
    <name type="scientific">Portunus trituberculatus</name>
    <name type="common">Swimming crab</name>
    <name type="synonym">Neptunus trituberculatus</name>
    <dbReference type="NCBI Taxonomy" id="210409"/>
    <lineage>
        <taxon>Eukaryota</taxon>
        <taxon>Metazoa</taxon>
        <taxon>Ecdysozoa</taxon>
        <taxon>Arthropoda</taxon>
        <taxon>Crustacea</taxon>
        <taxon>Multicrustacea</taxon>
        <taxon>Malacostraca</taxon>
        <taxon>Eumalacostraca</taxon>
        <taxon>Eucarida</taxon>
        <taxon>Decapoda</taxon>
        <taxon>Pleocyemata</taxon>
        <taxon>Brachyura</taxon>
        <taxon>Eubrachyura</taxon>
        <taxon>Portunoidea</taxon>
        <taxon>Portunidae</taxon>
        <taxon>Portuninae</taxon>
        <taxon>Portunus</taxon>
    </lineage>
</organism>
<evidence type="ECO:0000256" key="6">
    <source>
        <dbReference type="ARBA" id="ARBA00023015"/>
    </source>
</evidence>
<dbReference type="GO" id="GO:0016607">
    <property type="term" value="C:nuclear speck"/>
    <property type="evidence" value="ECO:0007669"/>
    <property type="project" value="UniProtKB-SubCell"/>
</dbReference>
<evidence type="ECO:0000256" key="9">
    <source>
        <dbReference type="ARBA" id="ARBA00058677"/>
    </source>
</evidence>
<feature type="region of interest" description="Disordered" evidence="13">
    <location>
        <begin position="46"/>
        <end position="138"/>
    </location>
</feature>
<dbReference type="FunFam" id="3.40.50.300:FF:000399">
    <property type="entry name" value="YLP motif containing 1"/>
    <property type="match status" value="1"/>
</dbReference>
<dbReference type="GO" id="GO:0032204">
    <property type="term" value="P:regulation of telomere maintenance"/>
    <property type="evidence" value="ECO:0007669"/>
    <property type="project" value="TreeGrafter"/>
</dbReference>
<comment type="caution">
    <text evidence="14">The sequence shown here is derived from an EMBL/GenBank/DDBJ whole genome shotgun (WGS) entry which is preliminary data.</text>
</comment>
<accession>A0A5B7D542</accession>
<feature type="compositionally biased region" description="Low complexity" evidence="13">
    <location>
        <begin position="94"/>
        <end position="103"/>
    </location>
</feature>
<keyword evidence="3" id="KW-0678">Repressor</keyword>
<dbReference type="PANTHER" id="PTHR13413:SF0">
    <property type="entry name" value="YLP MOTIF-CONTAINING PROTEIN 1"/>
    <property type="match status" value="1"/>
</dbReference>
<comment type="subunit">
    <text evidence="10">Interacts with PPP1CA and NCOA5. Forms a complex with ILF2, ILF3, KHDRBS1, RBMX, NCOA5 and PPP1CA.</text>
</comment>
<keyword evidence="7" id="KW-0804">Transcription</keyword>
<keyword evidence="6" id="KW-0805">Transcription regulation</keyword>
<dbReference type="SUPFAM" id="SSF52540">
    <property type="entry name" value="P-loop containing nucleoside triphosphate hydrolases"/>
    <property type="match status" value="1"/>
</dbReference>
<feature type="compositionally biased region" description="Basic and acidic residues" evidence="13">
    <location>
        <begin position="80"/>
        <end position="89"/>
    </location>
</feature>
<evidence type="ECO:0000256" key="3">
    <source>
        <dbReference type="ARBA" id="ARBA00022491"/>
    </source>
</evidence>
<evidence type="ECO:0000256" key="13">
    <source>
        <dbReference type="SAM" id="MobiDB-lite"/>
    </source>
</evidence>
<protein>
    <recommendedName>
        <fullName evidence="11">YLP motif-containing protein 1</fullName>
    </recommendedName>
    <alternativeName>
        <fullName evidence="12">Nuclear protein ZAP3</fullName>
    </alternativeName>
</protein>